<feature type="compositionally biased region" description="Polar residues" evidence="1">
    <location>
        <begin position="59"/>
        <end position="70"/>
    </location>
</feature>
<evidence type="ECO:0000256" key="1">
    <source>
        <dbReference type="SAM" id="MobiDB-lite"/>
    </source>
</evidence>
<evidence type="ECO:0000256" key="2">
    <source>
        <dbReference type="SAM" id="Phobius"/>
    </source>
</evidence>
<sequence length="215" mass="21283">MNAKGGLTTNAEADGSTDRRHLSGSASSGVSAQGLGEIEMSGMGGGSSIASSSVPSGLTSPVNSSTTGGINSIAAAPAVPSTNGDQGNASSAVAPGPKSGDNTGNFNGVNDSGAAAGAPGGQASSGLPNEEGPSRLQAPPVVLATRNTAETLPTSSVAANPEQQPSPDDNNTVRVVPVRFHDQGWEIGVYAAVLAVFGLWWAWYAVTTIAIKGFY</sequence>
<accession>A0ABP1G039</accession>
<keyword evidence="2" id="KW-1133">Transmembrane helix</keyword>
<feature type="region of interest" description="Disordered" evidence="1">
    <location>
        <begin position="151"/>
        <end position="171"/>
    </location>
</feature>
<feature type="compositionally biased region" description="Low complexity" evidence="1">
    <location>
        <begin position="48"/>
        <end position="58"/>
    </location>
</feature>
<proteinExistence type="predicted"/>
<dbReference type="Proteomes" id="UP001497392">
    <property type="component" value="Unassembled WGS sequence"/>
</dbReference>
<organism evidence="3 4">
    <name type="scientific">Coccomyxa viridis</name>
    <dbReference type="NCBI Taxonomy" id="1274662"/>
    <lineage>
        <taxon>Eukaryota</taxon>
        <taxon>Viridiplantae</taxon>
        <taxon>Chlorophyta</taxon>
        <taxon>core chlorophytes</taxon>
        <taxon>Trebouxiophyceae</taxon>
        <taxon>Trebouxiophyceae incertae sedis</taxon>
        <taxon>Coccomyxaceae</taxon>
        <taxon>Coccomyxa</taxon>
    </lineage>
</organism>
<feature type="compositionally biased region" description="Polar residues" evidence="1">
    <location>
        <begin position="100"/>
        <end position="110"/>
    </location>
</feature>
<keyword evidence="2" id="KW-0812">Transmembrane</keyword>
<feature type="compositionally biased region" description="Polar residues" evidence="1">
    <location>
        <begin position="80"/>
        <end position="91"/>
    </location>
</feature>
<comment type="caution">
    <text evidence="3">The sequence shown here is derived from an EMBL/GenBank/DDBJ whole genome shotgun (WGS) entry which is preliminary data.</text>
</comment>
<reference evidence="3 4" key="1">
    <citation type="submission" date="2024-06" db="EMBL/GenBank/DDBJ databases">
        <authorList>
            <person name="Kraege A."/>
            <person name="Thomma B."/>
        </authorList>
    </citation>
    <scope>NUCLEOTIDE SEQUENCE [LARGE SCALE GENOMIC DNA]</scope>
</reference>
<dbReference type="EMBL" id="CAXHTA020000012">
    <property type="protein sequence ID" value="CAL5225500.1"/>
    <property type="molecule type" value="Genomic_DNA"/>
</dbReference>
<name>A0ABP1G039_9CHLO</name>
<protein>
    <submittedName>
        <fullName evidence="3">G8329 protein</fullName>
    </submittedName>
</protein>
<keyword evidence="2" id="KW-0472">Membrane</keyword>
<keyword evidence="4" id="KW-1185">Reference proteome</keyword>
<feature type="compositionally biased region" description="Low complexity" evidence="1">
    <location>
        <begin position="112"/>
        <end position="126"/>
    </location>
</feature>
<feature type="compositionally biased region" description="Low complexity" evidence="1">
    <location>
        <begin position="23"/>
        <end position="41"/>
    </location>
</feature>
<evidence type="ECO:0000313" key="3">
    <source>
        <dbReference type="EMBL" id="CAL5225500.1"/>
    </source>
</evidence>
<gene>
    <name evidence="3" type="primary">g8329</name>
    <name evidence="3" type="ORF">VP750_LOCUS7159</name>
</gene>
<feature type="transmembrane region" description="Helical" evidence="2">
    <location>
        <begin position="187"/>
        <end position="211"/>
    </location>
</feature>
<feature type="region of interest" description="Disordered" evidence="1">
    <location>
        <begin position="1"/>
        <end position="136"/>
    </location>
</feature>
<evidence type="ECO:0000313" key="4">
    <source>
        <dbReference type="Proteomes" id="UP001497392"/>
    </source>
</evidence>